<dbReference type="AlphaFoldDB" id="A0A5B7DHI3"/>
<evidence type="ECO:0000313" key="2">
    <source>
        <dbReference type="Proteomes" id="UP000324222"/>
    </source>
</evidence>
<accession>A0A5B7DHI3</accession>
<sequence>MGRILLCTDDEDDPEYCVEVFLSEDEDTGVEGVSPSLTVGITLSKDRVASPAWEVLEVLLEVASPLLASSSIVRGMILVADPLRPVNLTSCWVLWVAELTAIPSLVVGMTRSSIDVLEEQLSLLGDLTGVLHSSPFS</sequence>
<reference evidence="1 2" key="1">
    <citation type="submission" date="2019-05" db="EMBL/GenBank/DDBJ databases">
        <title>Another draft genome of Portunus trituberculatus and its Hox gene families provides insights of decapod evolution.</title>
        <authorList>
            <person name="Jeong J.-H."/>
            <person name="Song I."/>
            <person name="Kim S."/>
            <person name="Choi T."/>
            <person name="Kim D."/>
            <person name="Ryu S."/>
            <person name="Kim W."/>
        </authorList>
    </citation>
    <scope>NUCLEOTIDE SEQUENCE [LARGE SCALE GENOMIC DNA]</scope>
    <source>
        <tissue evidence="1">Muscle</tissue>
    </source>
</reference>
<dbReference type="Proteomes" id="UP000324222">
    <property type="component" value="Unassembled WGS sequence"/>
</dbReference>
<organism evidence="1 2">
    <name type="scientific">Portunus trituberculatus</name>
    <name type="common">Swimming crab</name>
    <name type="synonym">Neptunus trituberculatus</name>
    <dbReference type="NCBI Taxonomy" id="210409"/>
    <lineage>
        <taxon>Eukaryota</taxon>
        <taxon>Metazoa</taxon>
        <taxon>Ecdysozoa</taxon>
        <taxon>Arthropoda</taxon>
        <taxon>Crustacea</taxon>
        <taxon>Multicrustacea</taxon>
        <taxon>Malacostraca</taxon>
        <taxon>Eumalacostraca</taxon>
        <taxon>Eucarida</taxon>
        <taxon>Decapoda</taxon>
        <taxon>Pleocyemata</taxon>
        <taxon>Brachyura</taxon>
        <taxon>Eubrachyura</taxon>
        <taxon>Portunoidea</taxon>
        <taxon>Portunidae</taxon>
        <taxon>Portuninae</taxon>
        <taxon>Portunus</taxon>
    </lineage>
</organism>
<keyword evidence="2" id="KW-1185">Reference proteome</keyword>
<comment type="caution">
    <text evidence="1">The sequence shown here is derived from an EMBL/GenBank/DDBJ whole genome shotgun (WGS) entry which is preliminary data.</text>
</comment>
<name>A0A5B7DHI3_PORTR</name>
<gene>
    <name evidence="1" type="ORF">E2C01_013566</name>
</gene>
<protein>
    <submittedName>
        <fullName evidence="1">Uncharacterized protein</fullName>
    </submittedName>
</protein>
<dbReference type="EMBL" id="VSRR010000891">
    <property type="protein sequence ID" value="MPC20613.1"/>
    <property type="molecule type" value="Genomic_DNA"/>
</dbReference>
<evidence type="ECO:0000313" key="1">
    <source>
        <dbReference type="EMBL" id="MPC20613.1"/>
    </source>
</evidence>
<proteinExistence type="predicted"/>